<dbReference type="Gene3D" id="2.60.470.10">
    <property type="entry name" value="Acid-sensing ion channels like domains"/>
    <property type="match status" value="1"/>
</dbReference>
<evidence type="ECO:0000256" key="3">
    <source>
        <dbReference type="ARBA" id="ARBA00022461"/>
    </source>
</evidence>
<dbReference type="GO" id="GO:0016020">
    <property type="term" value="C:membrane"/>
    <property type="evidence" value="ECO:0007669"/>
    <property type="project" value="UniProtKB-SubCell"/>
</dbReference>
<evidence type="ECO:0000256" key="10">
    <source>
        <dbReference type="ARBA" id="ARBA00023303"/>
    </source>
</evidence>
<keyword evidence="6" id="KW-0915">Sodium</keyword>
<comment type="subcellular location">
    <subcellularLocation>
        <location evidence="1">Membrane</location>
        <topology evidence="1">Multi-pass membrane protein</topology>
    </subcellularLocation>
</comment>
<evidence type="ECO:0000256" key="9">
    <source>
        <dbReference type="ARBA" id="ARBA00023201"/>
    </source>
</evidence>
<evidence type="ECO:0000256" key="11">
    <source>
        <dbReference type="RuleBase" id="RU000679"/>
    </source>
</evidence>
<feature type="region of interest" description="Disordered" evidence="12">
    <location>
        <begin position="132"/>
        <end position="229"/>
    </location>
</feature>
<dbReference type="Pfam" id="PF00858">
    <property type="entry name" value="ASC"/>
    <property type="match status" value="1"/>
</dbReference>
<feature type="compositionally biased region" description="Polar residues" evidence="12">
    <location>
        <begin position="180"/>
        <end position="205"/>
    </location>
</feature>
<gene>
    <name evidence="14" type="primary">ASIC10</name>
</gene>
<evidence type="ECO:0000256" key="4">
    <source>
        <dbReference type="ARBA" id="ARBA00022692"/>
    </source>
</evidence>
<protein>
    <submittedName>
        <fullName evidence="14">Acid-sensing ion channel 10</fullName>
    </submittedName>
</protein>
<dbReference type="AlphaFoldDB" id="A0A5J6BSU1"/>
<comment type="similarity">
    <text evidence="11">Belongs to the amiloride-sensitive sodium channel (TC 1.A.6) family.</text>
</comment>
<feature type="compositionally biased region" description="Polar residues" evidence="12">
    <location>
        <begin position="149"/>
        <end position="164"/>
    </location>
</feature>
<name>A0A5J6BSU1_TRIAD</name>
<keyword evidence="10 11" id="KW-0407">Ion channel</keyword>
<reference evidence="14" key="1">
    <citation type="submission" date="2019-02" db="EMBL/GenBank/DDBJ databases">
        <title>Transcriptome profiling of Trichoplax adhaerens highlights a digestive epithelium and a rich complement of genes involved in fast ionotropic and slow neuromodulatory neural signalling.</title>
        <authorList>
            <person name="Elkhatib W."/>
            <person name="Wong Y.Y."/>
            <person name="Senatore A."/>
        </authorList>
    </citation>
    <scope>NUCLEOTIDE SEQUENCE</scope>
</reference>
<accession>A0A5J6BSU1</accession>
<evidence type="ECO:0000256" key="6">
    <source>
        <dbReference type="ARBA" id="ARBA00023053"/>
    </source>
</evidence>
<keyword evidence="2 11" id="KW-0813">Transport</keyword>
<feature type="compositionally biased region" description="Low complexity" evidence="12">
    <location>
        <begin position="168"/>
        <end position="179"/>
    </location>
</feature>
<evidence type="ECO:0000256" key="1">
    <source>
        <dbReference type="ARBA" id="ARBA00004141"/>
    </source>
</evidence>
<proteinExistence type="evidence at transcript level"/>
<evidence type="ECO:0000256" key="12">
    <source>
        <dbReference type="SAM" id="MobiDB-lite"/>
    </source>
</evidence>
<dbReference type="Gene3D" id="1.10.287.770">
    <property type="entry name" value="YojJ-like"/>
    <property type="match status" value="1"/>
</dbReference>
<evidence type="ECO:0000256" key="13">
    <source>
        <dbReference type="SAM" id="Phobius"/>
    </source>
</evidence>
<dbReference type="PRINTS" id="PR01078">
    <property type="entry name" value="AMINACHANNEL"/>
</dbReference>
<keyword evidence="9 11" id="KW-0739">Sodium transport</keyword>
<keyword evidence="5 13" id="KW-1133">Transmembrane helix</keyword>
<evidence type="ECO:0000256" key="8">
    <source>
        <dbReference type="ARBA" id="ARBA00023136"/>
    </source>
</evidence>
<evidence type="ECO:0000313" key="14">
    <source>
        <dbReference type="EMBL" id="QEP99397.1"/>
    </source>
</evidence>
<evidence type="ECO:0000256" key="2">
    <source>
        <dbReference type="ARBA" id="ARBA00022448"/>
    </source>
</evidence>
<feature type="compositionally biased region" description="Low complexity" evidence="12">
    <location>
        <begin position="134"/>
        <end position="148"/>
    </location>
</feature>
<feature type="transmembrane region" description="Helical" evidence="13">
    <location>
        <begin position="53"/>
        <end position="71"/>
    </location>
</feature>
<sequence>MPTKQLKVMSQHNGGISVRKKRLLAITVSRGFEDCGAQGISNMARAQTTQARILWAILTIAAISLCTVMAVDLIQKYYRFEYDVTLKISFKPQLDFPVITICNLNPMLRSEMIKRPIFKPLYGRDFESVNTSQTSPLVNNSSLSNNTVGQSDSNSSTPLPTNEVPQDATAAAAATTVAANSQGGTAAGSTKESGKTATPTGTKTSLPRVKKSLSNDVNENIDRPTPPSGVQFENLDKSHENYHLFSEISAELFNRLTDQRMYELGTQASNFIAKCTFKQKPCAANNFSISFNYLYGNCFSFNTGNSRGKRIESVNYPGPLFGLQLYLDINKNEYISREVPTAGVRIAVTPQGVRPNPEDEGFDVPPGALTSIGLKMRNISRLSRPYNKEGCLKHPPNNKTLNIYENGSDRYSYKGCIKSCIASLQNKTCGCIAARYSFTSSTKGLKVCSLKNETEINCQSRLQNRFIAGKINCGCVRACNEQSFEATTSQAQFPSEVNLDNNNDLLEYFKRDLTKFQLTRKTVTPFLRENLVAVNIYYEELNFETIEQTPRYSEIDLASDIGGVLGLWIGISVLTVFEFMEILVDSLLIIFGKEKIASRRNTITEFKAQLQASGLA</sequence>
<evidence type="ECO:0000256" key="5">
    <source>
        <dbReference type="ARBA" id="ARBA00022989"/>
    </source>
</evidence>
<dbReference type="GO" id="GO:0005272">
    <property type="term" value="F:sodium channel activity"/>
    <property type="evidence" value="ECO:0007669"/>
    <property type="project" value="UniProtKB-KW"/>
</dbReference>
<keyword evidence="4 11" id="KW-0812">Transmembrane</keyword>
<dbReference type="PANTHER" id="PTHR11690:SF248">
    <property type="entry name" value="PICKPOCKET 17, ISOFORM A"/>
    <property type="match status" value="1"/>
</dbReference>
<dbReference type="PANTHER" id="PTHR11690">
    <property type="entry name" value="AMILORIDE-SENSITIVE SODIUM CHANNEL-RELATED"/>
    <property type="match status" value="1"/>
</dbReference>
<keyword evidence="7 11" id="KW-0406">Ion transport</keyword>
<evidence type="ECO:0000256" key="7">
    <source>
        <dbReference type="ARBA" id="ARBA00023065"/>
    </source>
</evidence>
<organism evidence="14">
    <name type="scientific">Trichoplax adhaerens</name>
    <name type="common">Trichoplax reptans</name>
    <dbReference type="NCBI Taxonomy" id="10228"/>
    <lineage>
        <taxon>Eukaryota</taxon>
        <taxon>Metazoa</taxon>
        <taxon>Placozoa</taxon>
        <taxon>Uniplacotomia</taxon>
        <taxon>Trichoplacea</taxon>
        <taxon>Trichoplacidae</taxon>
        <taxon>Trichoplax</taxon>
    </lineage>
</organism>
<keyword evidence="3 11" id="KW-0894">Sodium channel</keyword>
<keyword evidence="8 13" id="KW-0472">Membrane</keyword>
<dbReference type="InterPro" id="IPR001873">
    <property type="entry name" value="ENaC"/>
</dbReference>
<dbReference type="EMBL" id="MK547551">
    <property type="protein sequence ID" value="QEP99397.1"/>
    <property type="molecule type" value="mRNA"/>
</dbReference>